<keyword evidence="1" id="KW-0378">Hydrolase</keyword>
<keyword evidence="1" id="KW-0121">Carboxypeptidase</keyword>
<dbReference type="AlphaFoldDB" id="A0AAE9ZV05"/>
<dbReference type="Gene3D" id="2.60.40.1120">
    <property type="entry name" value="Carboxypeptidase-like, regulatory domain"/>
    <property type="match status" value="2"/>
</dbReference>
<evidence type="ECO:0000313" key="2">
    <source>
        <dbReference type="Proteomes" id="UP001218638"/>
    </source>
</evidence>
<accession>A0AAE9ZV05</accession>
<reference evidence="1" key="1">
    <citation type="submission" date="2023-03" db="EMBL/GenBank/DDBJ databases">
        <title>Lomoglobus Profundus gen. nov., sp. nov., a novel member of the phylum Verrucomicrobia, isolated from deep-marine sediment of South China Sea.</title>
        <authorList>
            <person name="Ahmad T."/>
            <person name="Ishaq S.E."/>
            <person name="Wang F."/>
        </authorList>
    </citation>
    <scope>NUCLEOTIDE SEQUENCE</scope>
    <source>
        <strain evidence="1">LMO-M01</strain>
    </source>
</reference>
<gene>
    <name evidence="1" type="ORF">PXH66_19850</name>
</gene>
<dbReference type="Proteomes" id="UP001218638">
    <property type="component" value="Chromosome"/>
</dbReference>
<dbReference type="GO" id="GO:0004180">
    <property type="term" value="F:carboxypeptidase activity"/>
    <property type="evidence" value="ECO:0007669"/>
    <property type="project" value="UniProtKB-KW"/>
</dbReference>
<dbReference type="RefSeq" id="WP_330930766.1">
    <property type="nucleotide sequence ID" value="NZ_CP119075.1"/>
</dbReference>
<protein>
    <submittedName>
        <fullName evidence="1">Carboxypeptidase regulatory-like domain-containing protein</fullName>
    </submittedName>
</protein>
<dbReference type="Gene3D" id="2.60.120.380">
    <property type="match status" value="1"/>
</dbReference>
<keyword evidence="1" id="KW-0645">Protease</keyword>
<dbReference type="SUPFAM" id="SSF49464">
    <property type="entry name" value="Carboxypeptidase regulatory domain-like"/>
    <property type="match status" value="2"/>
</dbReference>
<dbReference type="Pfam" id="PF13620">
    <property type="entry name" value="CarboxypepD_reg"/>
    <property type="match status" value="2"/>
</dbReference>
<dbReference type="InterPro" id="IPR008969">
    <property type="entry name" value="CarboxyPept-like_regulatory"/>
</dbReference>
<dbReference type="KEGG" id="slom:PXH66_19850"/>
<keyword evidence="2" id="KW-1185">Reference proteome</keyword>
<proteinExistence type="predicted"/>
<name>A0AAE9ZV05_9BACT</name>
<dbReference type="EMBL" id="CP119075">
    <property type="protein sequence ID" value="WED64602.1"/>
    <property type="molecule type" value="Genomic_DNA"/>
</dbReference>
<sequence length="519" mass="53068">MHSFLFSFSRMRARLLLCAALTLSPLLGFAQLVNLSVNAQIGSSTFVVGFVITGDSPRSIMVRAVGPGLIQFGVPNVNANPMLTLYQGPNVIGQNDDWDDNANEAAALTAAASVSGAFALSANSPDAALVTTLSPGAYTVAVNGSQGAIGQALIEVYEIPYVVSAQTGVVRGAIRDGLSGELLPNTTVTFFGSANSPIASTVTDAAGEYSVTLNAGTALATISRAGYASTSMTAEVAANSTVQVDTILFAPNRAGNGTVSGAITNALNGQNLSGATLTFRAGVGATSGAALATTTTAFDGSFSVALPSGTYTCEVLASGFVTARFVCAAVGGENIAQQNFSASPVLAENEVRVVLTWGSAPSDLDSHLTGPANGTSRFHIYYASRGSLTGLPNAALDVDDTSSFGPETITLTARRAGTYRYSVHNFSALSSTTSTVMSNNSDALVRVFAGSGEVGRFRVPTGQVGNLWTVFEMDGTTGLITPVNTLSNQSSPGAVTSHATDSTDAALMRDLPPKVPHNN</sequence>
<organism evidence="1 2">
    <name type="scientific">Synoicihabitans lomoniglobus</name>
    <dbReference type="NCBI Taxonomy" id="2909285"/>
    <lineage>
        <taxon>Bacteria</taxon>
        <taxon>Pseudomonadati</taxon>
        <taxon>Verrucomicrobiota</taxon>
        <taxon>Opitutia</taxon>
        <taxon>Opitutales</taxon>
        <taxon>Opitutaceae</taxon>
        <taxon>Synoicihabitans</taxon>
    </lineage>
</organism>
<evidence type="ECO:0000313" key="1">
    <source>
        <dbReference type="EMBL" id="WED64602.1"/>
    </source>
</evidence>